<dbReference type="InterPro" id="IPR036291">
    <property type="entry name" value="NAD(P)-bd_dom_sf"/>
</dbReference>
<evidence type="ECO:0000259" key="4">
    <source>
        <dbReference type="SMART" id="SM00822"/>
    </source>
</evidence>
<keyword evidence="6" id="KW-1185">Reference proteome</keyword>
<dbReference type="NCBIfam" id="NF005878">
    <property type="entry name" value="PRK07825.1"/>
    <property type="match status" value="1"/>
</dbReference>
<evidence type="ECO:0000313" key="6">
    <source>
        <dbReference type="Proteomes" id="UP001152755"/>
    </source>
</evidence>
<dbReference type="InterPro" id="IPR057326">
    <property type="entry name" value="KR_dom"/>
</dbReference>
<accession>A0A9X4LZU0</accession>
<dbReference type="PRINTS" id="PR00080">
    <property type="entry name" value="SDRFAMILY"/>
</dbReference>
<dbReference type="PRINTS" id="PR00081">
    <property type="entry name" value="GDHRDH"/>
</dbReference>
<dbReference type="Proteomes" id="UP001152755">
    <property type="component" value="Unassembled WGS sequence"/>
</dbReference>
<comment type="similarity">
    <text evidence="1 3">Belongs to the short-chain dehydrogenases/reductases (SDR) family.</text>
</comment>
<dbReference type="PROSITE" id="PS00061">
    <property type="entry name" value="ADH_SHORT"/>
    <property type="match status" value="1"/>
</dbReference>
<dbReference type="PANTHER" id="PTHR44196">
    <property type="entry name" value="DEHYDROGENASE/REDUCTASE SDR FAMILY MEMBER 7B"/>
    <property type="match status" value="1"/>
</dbReference>
<dbReference type="Gene3D" id="3.40.50.720">
    <property type="entry name" value="NAD(P)-binding Rossmann-like Domain"/>
    <property type="match status" value="1"/>
</dbReference>
<gene>
    <name evidence="5" type="ORF">NVS88_12675</name>
</gene>
<keyword evidence="2" id="KW-0560">Oxidoreductase</keyword>
<dbReference type="InterPro" id="IPR002347">
    <property type="entry name" value="SDR_fam"/>
</dbReference>
<dbReference type="InterPro" id="IPR020904">
    <property type="entry name" value="Sc_DH/Rdtase_CS"/>
</dbReference>
<evidence type="ECO:0000256" key="2">
    <source>
        <dbReference type="ARBA" id="ARBA00023002"/>
    </source>
</evidence>
<feature type="domain" description="Ketoreductase" evidence="4">
    <location>
        <begin position="8"/>
        <end position="187"/>
    </location>
</feature>
<comment type="caution">
    <text evidence="5">The sequence shown here is derived from an EMBL/GenBank/DDBJ whole genome shotgun (WGS) entry which is preliminary data.</text>
</comment>
<dbReference type="AlphaFoldDB" id="A0A9X4LZU0"/>
<dbReference type="GO" id="GO:0016491">
    <property type="term" value="F:oxidoreductase activity"/>
    <property type="evidence" value="ECO:0007669"/>
    <property type="project" value="UniProtKB-KW"/>
</dbReference>
<dbReference type="GO" id="GO:0016020">
    <property type="term" value="C:membrane"/>
    <property type="evidence" value="ECO:0007669"/>
    <property type="project" value="TreeGrafter"/>
</dbReference>
<dbReference type="EMBL" id="JANRHA010000007">
    <property type="protein sequence ID" value="MDG3015405.1"/>
    <property type="molecule type" value="Genomic_DNA"/>
</dbReference>
<evidence type="ECO:0000256" key="3">
    <source>
        <dbReference type="RuleBase" id="RU000363"/>
    </source>
</evidence>
<reference evidence="5" key="1">
    <citation type="submission" date="2022-08" db="EMBL/GenBank/DDBJ databases">
        <title>Genome analysis of Corynebacteriales strain.</title>
        <authorList>
            <person name="Lee S.D."/>
        </authorList>
    </citation>
    <scope>NUCLEOTIDE SEQUENCE</scope>
    <source>
        <strain evidence="5">D3-21</strain>
    </source>
</reference>
<protein>
    <submittedName>
        <fullName evidence="5">SDR family oxidoreductase</fullName>
    </submittedName>
</protein>
<dbReference type="CDD" id="cd05233">
    <property type="entry name" value="SDR_c"/>
    <property type="match status" value="1"/>
</dbReference>
<dbReference type="SUPFAM" id="SSF51735">
    <property type="entry name" value="NAD(P)-binding Rossmann-fold domains"/>
    <property type="match status" value="1"/>
</dbReference>
<dbReference type="Pfam" id="PF00106">
    <property type="entry name" value="adh_short"/>
    <property type="match status" value="1"/>
</dbReference>
<evidence type="ECO:0000313" key="5">
    <source>
        <dbReference type="EMBL" id="MDG3015405.1"/>
    </source>
</evidence>
<dbReference type="RefSeq" id="WP_332520054.1">
    <property type="nucleotide sequence ID" value="NZ_JANRHA010000007.1"/>
</dbReference>
<dbReference type="PANTHER" id="PTHR44196:SF1">
    <property type="entry name" value="DEHYDROGENASE_REDUCTASE SDR FAMILY MEMBER 7B"/>
    <property type="match status" value="1"/>
</dbReference>
<name>A0A9X4LZU0_9ACTN</name>
<proteinExistence type="inferred from homology"/>
<dbReference type="SMART" id="SM00822">
    <property type="entry name" value="PKS_KR"/>
    <property type="match status" value="1"/>
</dbReference>
<sequence>MSKPLDGRVVAITGGARGIGHTTARRLVALGASVAIGDIDDDALEAAAAELGTSAHHRVDVTDPASFAAFLDHVEATVGPLDVLINNAGIMPVGRIVDEDDAVTKRILDIDVFGVIIGTKLALQRMLPRGRGHVVNIASLAGELPMPGLSTYCGAKHAVLGFSDAVRKEVRGTGVHVSSVLPNLTNTQLASGTTGMRGFRQVQPEEVADAIAGLLTRPRPRVRLTRVAGLLVQAQGFVPGPLWEAVSRLFGVESQFISGYDTAARAAYEDRVRAC</sequence>
<organism evidence="5 6">
    <name type="scientific">Speluncibacter jeojiensis</name>
    <dbReference type="NCBI Taxonomy" id="2710754"/>
    <lineage>
        <taxon>Bacteria</taxon>
        <taxon>Bacillati</taxon>
        <taxon>Actinomycetota</taxon>
        <taxon>Actinomycetes</taxon>
        <taxon>Mycobacteriales</taxon>
        <taxon>Speluncibacteraceae</taxon>
        <taxon>Speluncibacter</taxon>
    </lineage>
</organism>
<evidence type="ECO:0000256" key="1">
    <source>
        <dbReference type="ARBA" id="ARBA00006484"/>
    </source>
</evidence>